<feature type="domain" description="PAC" evidence="2">
    <location>
        <begin position="330"/>
        <end position="380"/>
    </location>
</feature>
<accession>A0ABS4SF32</accession>
<dbReference type="NCBIfam" id="TIGR00254">
    <property type="entry name" value="GGDEF"/>
    <property type="match status" value="1"/>
</dbReference>
<dbReference type="EMBL" id="JAGINP010000002">
    <property type="protein sequence ID" value="MBP2291186.1"/>
    <property type="molecule type" value="Genomic_DNA"/>
</dbReference>
<keyword evidence="5" id="KW-1185">Reference proteome</keyword>
<evidence type="ECO:0000259" key="1">
    <source>
        <dbReference type="PROSITE" id="PS50112"/>
    </source>
</evidence>
<dbReference type="InterPro" id="IPR029787">
    <property type="entry name" value="Nucleotide_cyclase"/>
</dbReference>
<gene>
    <name evidence="4" type="ORF">J2851_000928</name>
</gene>
<dbReference type="Proteomes" id="UP000781958">
    <property type="component" value="Unassembled WGS sequence"/>
</dbReference>
<dbReference type="InterPro" id="IPR013767">
    <property type="entry name" value="PAS_fold"/>
</dbReference>
<dbReference type="NCBIfam" id="TIGR00229">
    <property type="entry name" value="sensory_box"/>
    <property type="match status" value="3"/>
</dbReference>
<feature type="domain" description="PAS" evidence="1">
    <location>
        <begin position="18"/>
        <end position="62"/>
    </location>
</feature>
<evidence type="ECO:0000313" key="4">
    <source>
        <dbReference type="EMBL" id="MBP2291186.1"/>
    </source>
</evidence>
<protein>
    <submittedName>
        <fullName evidence="4">Diguanylate cyclase (GGDEF)-like protein/PAS domain S-box-containing protein</fullName>
    </submittedName>
</protein>
<dbReference type="Pfam" id="PF13426">
    <property type="entry name" value="PAS_9"/>
    <property type="match status" value="1"/>
</dbReference>
<dbReference type="Pfam" id="PF00989">
    <property type="entry name" value="PAS"/>
    <property type="match status" value="1"/>
</dbReference>
<dbReference type="InterPro" id="IPR035965">
    <property type="entry name" value="PAS-like_dom_sf"/>
</dbReference>
<dbReference type="SMART" id="SM00267">
    <property type="entry name" value="GGDEF"/>
    <property type="match status" value="1"/>
</dbReference>
<dbReference type="InterPro" id="IPR052155">
    <property type="entry name" value="Biofilm_reg_signaling"/>
</dbReference>
<dbReference type="InterPro" id="IPR000014">
    <property type="entry name" value="PAS"/>
</dbReference>
<organism evidence="4 5">
    <name type="scientific">Azospirillum rugosum</name>
    <dbReference type="NCBI Taxonomy" id="416170"/>
    <lineage>
        <taxon>Bacteria</taxon>
        <taxon>Pseudomonadati</taxon>
        <taxon>Pseudomonadota</taxon>
        <taxon>Alphaproteobacteria</taxon>
        <taxon>Rhodospirillales</taxon>
        <taxon>Azospirillaceae</taxon>
        <taxon>Azospirillum</taxon>
    </lineage>
</organism>
<feature type="domain" description="GGDEF" evidence="3">
    <location>
        <begin position="412"/>
        <end position="545"/>
    </location>
</feature>
<comment type="caution">
    <text evidence="4">The sequence shown here is derived from an EMBL/GenBank/DDBJ whole genome shotgun (WGS) entry which is preliminary data.</text>
</comment>
<dbReference type="InterPro" id="IPR000160">
    <property type="entry name" value="GGDEF_dom"/>
</dbReference>
<evidence type="ECO:0000259" key="3">
    <source>
        <dbReference type="PROSITE" id="PS50887"/>
    </source>
</evidence>
<dbReference type="InterPro" id="IPR043128">
    <property type="entry name" value="Rev_trsase/Diguanyl_cyclase"/>
</dbReference>
<evidence type="ECO:0000313" key="5">
    <source>
        <dbReference type="Proteomes" id="UP000781958"/>
    </source>
</evidence>
<evidence type="ECO:0000259" key="2">
    <source>
        <dbReference type="PROSITE" id="PS50113"/>
    </source>
</evidence>
<dbReference type="CDD" id="cd01949">
    <property type="entry name" value="GGDEF"/>
    <property type="match status" value="1"/>
</dbReference>
<dbReference type="PROSITE" id="PS50887">
    <property type="entry name" value="GGDEF"/>
    <property type="match status" value="1"/>
</dbReference>
<dbReference type="PROSITE" id="PS50112">
    <property type="entry name" value="PAS"/>
    <property type="match status" value="3"/>
</dbReference>
<dbReference type="Pfam" id="PF00990">
    <property type="entry name" value="GGDEF"/>
    <property type="match status" value="1"/>
</dbReference>
<dbReference type="SMART" id="SM00091">
    <property type="entry name" value="PAS"/>
    <property type="match status" value="3"/>
</dbReference>
<dbReference type="Gene3D" id="3.30.70.270">
    <property type="match status" value="1"/>
</dbReference>
<sequence>MLDSVGTTTGPRGDAGETRDALWRAFDALPAGVCVTAPDGTVVYANPALHRLLGHAPASLPGLDFNTLATQDGGADPAAAPEVRERLLRRHDGGAVWVAEAASAIEDSSIASPGGGALTLRVLTDVSHHRRAEAALRDQLLMKEVLFETLPVPVFVKNAEGEYVDCNDSFERYTGLSRRKIIQKTAFAVMDPRMAKAHEEQDRELVVNWGQRSYEEAVPFADGSTRMASLTKAVYCDSTGNFGGIVGVIHDLSEGLPSEERLQTILEQSPIGVSVSRRDNGRIIFVNTRFAELIGLKREDVIGRQARDYYLDSNQRERVIERLRLSGSVVNMEIQFRRADGSSFWTLFTVNQAVIQGVQVNLAWIYDYTERRNMEEALRDMASRDPLTGIYNRRSFMELARSQLARAHRFQEPLSVFVLDVDHFKRINDSYGHATGDDALRMVAGGCQSILREYDILGRLGGEEFVVVLPGATADESRVVAERVRRHLARMAIPGPEGRFHLTTSIGISALDGSSDTLEKAIHRADLALYRAKREGRNRVVVFEPGM</sequence>
<name>A0ABS4SF32_9PROT</name>
<dbReference type="PANTHER" id="PTHR44757">
    <property type="entry name" value="DIGUANYLATE CYCLASE DGCP"/>
    <property type="match status" value="1"/>
</dbReference>
<proteinExistence type="predicted"/>
<dbReference type="InterPro" id="IPR000700">
    <property type="entry name" value="PAS-assoc_C"/>
</dbReference>
<dbReference type="PROSITE" id="PS50113">
    <property type="entry name" value="PAC"/>
    <property type="match status" value="2"/>
</dbReference>
<dbReference type="SUPFAM" id="SSF55785">
    <property type="entry name" value="PYP-like sensor domain (PAS domain)"/>
    <property type="match status" value="3"/>
</dbReference>
<dbReference type="RefSeq" id="WP_209764551.1">
    <property type="nucleotide sequence ID" value="NZ_JAGINP010000002.1"/>
</dbReference>
<dbReference type="PANTHER" id="PTHR44757:SF2">
    <property type="entry name" value="BIOFILM ARCHITECTURE MAINTENANCE PROTEIN MBAA"/>
    <property type="match status" value="1"/>
</dbReference>
<feature type="domain" description="PAS" evidence="1">
    <location>
        <begin position="258"/>
        <end position="324"/>
    </location>
</feature>
<dbReference type="CDD" id="cd00130">
    <property type="entry name" value="PAS"/>
    <property type="match status" value="3"/>
</dbReference>
<dbReference type="Gene3D" id="3.30.450.20">
    <property type="entry name" value="PAS domain"/>
    <property type="match status" value="3"/>
</dbReference>
<reference evidence="4 5" key="1">
    <citation type="submission" date="2021-03" db="EMBL/GenBank/DDBJ databases">
        <title>Genomic Encyclopedia of Type Strains, Phase III (KMG-III): the genomes of soil and plant-associated and newly described type strains.</title>
        <authorList>
            <person name="Whitman W."/>
        </authorList>
    </citation>
    <scope>NUCLEOTIDE SEQUENCE [LARGE SCALE GENOMIC DNA]</scope>
    <source>
        <strain evidence="4 5">IMMIB AFH-6</strain>
    </source>
</reference>
<dbReference type="SUPFAM" id="SSF55073">
    <property type="entry name" value="Nucleotide cyclase"/>
    <property type="match status" value="1"/>
</dbReference>
<feature type="domain" description="PAS" evidence="1">
    <location>
        <begin position="146"/>
        <end position="192"/>
    </location>
</feature>
<dbReference type="Pfam" id="PF13188">
    <property type="entry name" value="PAS_8"/>
    <property type="match status" value="1"/>
</dbReference>
<feature type="domain" description="PAC" evidence="2">
    <location>
        <begin position="212"/>
        <end position="264"/>
    </location>
</feature>